<dbReference type="InterPro" id="IPR018107">
    <property type="entry name" value="Na-dicarboxylate_symporter_CS"/>
</dbReference>
<dbReference type="PANTHER" id="PTHR42865">
    <property type="entry name" value="PROTON/GLUTAMATE-ASPARTATE SYMPORTER"/>
    <property type="match status" value="1"/>
</dbReference>
<keyword evidence="6 8" id="KW-1133">Transmembrane helix</keyword>
<evidence type="ECO:0000256" key="5">
    <source>
        <dbReference type="ARBA" id="ARBA00022847"/>
    </source>
</evidence>
<comment type="caution">
    <text evidence="9">The sequence shown here is derived from an EMBL/GenBank/DDBJ whole genome shotgun (WGS) entry which is preliminary data.</text>
</comment>
<dbReference type="EMBL" id="JBHUDH010000016">
    <property type="protein sequence ID" value="MFD1525145.1"/>
    <property type="molecule type" value="Genomic_DNA"/>
</dbReference>
<dbReference type="Pfam" id="PF00375">
    <property type="entry name" value="SDF"/>
    <property type="match status" value="1"/>
</dbReference>
<evidence type="ECO:0000256" key="8">
    <source>
        <dbReference type="SAM" id="Phobius"/>
    </source>
</evidence>
<keyword evidence="2" id="KW-0813">Transport</keyword>
<name>A0ABD6B2N3_9EURY</name>
<dbReference type="Proteomes" id="UP001597111">
    <property type="component" value="Unassembled WGS sequence"/>
</dbReference>
<proteinExistence type="predicted"/>
<comment type="subcellular location">
    <subcellularLocation>
        <location evidence="1">Cell membrane</location>
        <topology evidence="1">Multi-pass membrane protein</topology>
    </subcellularLocation>
</comment>
<evidence type="ECO:0000256" key="6">
    <source>
        <dbReference type="ARBA" id="ARBA00022989"/>
    </source>
</evidence>
<dbReference type="InterPro" id="IPR001991">
    <property type="entry name" value="Na-dicarboxylate_symporter"/>
</dbReference>
<keyword evidence="5" id="KW-0769">Symport</keyword>
<dbReference type="SUPFAM" id="SSF118215">
    <property type="entry name" value="Proton glutamate symport protein"/>
    <property type="match status" value="1"/>
</dbReference>
<dbReference type="GO" id="GO:0046942">
    <property type="term" value="P:carboxylic acid transport"/>
    <property type="evidence" value="ECO:0007669"/>
    <property type="project" value="UniProtKB-ARBA"/>
</dbReference>
<dbReference type="PRINTS" id="PR00173">
    <property type="entry name" value="EDTRNSPORT"/>
</dbReference>
<feature type="transmembrane region" description="Helical" evidence="8">
    <location>
        <begin position="342"/>
        <end position="368"/>
    </location>
</feature>
<evidence type="ECO:0000256" key="7">
    <source>
        <dbReference type="ARBA" id="ARBA00023136"/>
    </source>
</evidence>
<dbReference type="AlphaFoldDB" id="A0ABD6B2N3"/>
<feature type="transmembrane region" description="Helical" evidence="8">
    <location>
        <begin position="226"/>
        <end position="253"/>
    </location>
</feature>
<organism evidence="9 10">
    <name type="scientific">Halolamina salina</name>
    <dbReference type="NCBI Taxonomy" id="1220023"/>
    <lineage>
        <taxon>Archaea</taxon>
        <taxon>Methanobacteriati</taxon>
        <taxon>Methanobacteriota</taxon>
        <taxon>Stenosarchaea group</taxon>
        <taxon>Halobacteria</taxon>
        <taxon>Halobacteriales</taxon>
        <taxon>Haloferacaceae</taxon>
    </lineage>
</organism>
<dbReference type="RefSeq" id="WP_379817982.1">
    <property type="nucleotide sequence ID" value="NZ_JBHUDH010000016.1"/>
</dbReference>
<keyword evidence="10" id="KW-1185">Reference proteome</keyword>
<keyword evidence="7 8" id="KW-0472">Membrane</keyword>
<protein>
    <submittedName>
        <fullName evidence="9">Dicarboxylate/amino acid:cation symporter</fullName>
    </submittedName>
</protein>
<feature type="transmembrane region" description="Helical" evidence="8">
    <location>
        <begin position="79"/>
        <end position="105"/>
    </location>
</feature>
<feature type="transmembrane region" description="Helical" evidence="8">
    <location>
        <begin position="16"/>
        <end position="35"/>
    </location>
</feature>
<gene>
    <name evidence="9" type="ORF">ACFR9S_02335</name>
</gene>
<dbReference type="GO" id="GO:0015293">
    <property type="term" value="F:symporter activity"/>
    <property type="evidence" value="ECO:0007669"/>
    <property type="project" value="UniProtKB-KW"/>
</dbReference>
<evidence type="ECO:0000313" key="10">
    <source>
        <dbReference type="Proteomes" id="UP001597111"/>
    </source>
</evidence>
<sequence length="433" mass="44877">MSTVGRYWSRYRSVPIVYRIGAAFLLGSIVGLAVGQPATRLQPLGDLFVQMLSMLIVPIIVFTLLMGARRLTPSKLGRIGGQVVGLYAVTSGLAVAFGLLVANLINPGENLELTGGEAMEAEAPDIVEVILGIVPSNPIGAMAEGDILPVIFFVIVFGYALAVVEESEGVSEQVSEGIESFYNLAEAGAEAMFKVVWGVMEYGVLGVFALMASVFGQAGVDAIVPFALLILTLLLAVSLHIAVVHLAGLVMLLSGQSPIKFLRGGREALITALSIRSSSGTLPVTMNDADENLKIDESVYSFSLPLGATINMDGTALYQGVAAIFAANLVGVSLTLPEQFTVVVVAVLASIGAAGVPGTGLIMLTLVLTQLGLPLEVVGFVAGVDPILDRLRTMTNISGDLAVTTVVAKWNGAVDFASGVWGGEGASASPADD</sequence>
<dbReference type="PANTHER" id="PTHR42865:SF7">
    <property type="entry name" value="PROTON_GLUTAMATE-ASPARTATE SYMPORTER"/>
    <property type="match status" value="1"/>
</dbReference>
<dbReference type="Gene3D" id="1.10.3860.10">
    <property type="entry name" value="Sodium:dicarboxylate symporter"/>
    <property type="match status" value="1"/>
</dbReference>
<accession>A0ABD6B2N3</accession>
<feature type="transmembrane region" description="Helical" evidence="8">
    <location>
        <begin position="147"/>
        <end position="164"/>
    </location>
</feature>
<reference evidence="9 10" key="1">
    <citation type="journal article" date="2019" name="Int. J. Syst. Evol. Microbiol.">
        <title>The Global Catalogue of Microorganisms (GCM) 10K type strain sequencing project: providing services to taxonomists for standard genome sequencing and annotation.</title>
        <authorList>
            <consortium name="The Broad Institute Genomics Platform"/>
            <consortium name="The Broad Institute Genome Sequencing Center for Infectious Disease"/>
            <person name="Wu L."/>
            <person name="Ma J."/>
        </authorList>
    </citation>
    <scope>NUCLEOTIDE SEQUENCE [LARGE SCALE GENOMIC DNA]</scope>
    <source>
        <strain evidence="9 10">CGMCC 1.12285</strain>
    </source>
</reference>
<keyword evidence="3" id="KW-1003">Cell membrane</keyword>
<dbReference type="GO" id="GO:0005886">
    <property type="term" value="C:plasma membrane"/>
    <property type="evidence" value="ECO:0007669"/>
    <property type="project" value="UniProtKB-SubCell"/>
</dbReference>
<evidence type="ECO:0000256" key="1">
    <source>
        <dbReference type="ARBA" id="ARBA00004651"/>
    </source>
</evidence>
<evidence type="ECO:0000256" key="4">
    <source>
        <dbReference type="ARBA" id="ARBA00022692"/>
    </source>
</evidence>
<feature type="transmembrane region" description="Helical" evidence="8">
    <location>
        <begin position="202"/>
        <end position="220"/>
    </location>
</feature>
<evidence type="ECO:0000256" key="3">
    <source>
        <dbReference type="ARBA" id="ARBA00022475"/>
    </source>
</evidence>
<keyword evidence="4 8" id="KW-0812">Transmembrane</keyword>
<evidence type="ECO:0000256" key="2">
    <source>
        <dbReference type="ARBA" id="ARBA00022448"/>
    </source>
</evidence>
<feature type="transmembrane region" description="Helical" evidence="8">
    <location>
        <begin position="47"/>
        <end position="67"/>
    </location>
</feature>
<evidence type="ECO:0000313" key="9">
    <source>
        <dbReference type="EMBL" id="MFD1525145.1"/>
    </source>
</evidence>
<feature type="transmembrane region" description="Helical" evidence="8">
    <location>
        <begin position="316"/>
        <end position="336"/>
    </location>
</feature>
<dbReference type="PROSITE" id="PS00713">
    <property type="entry name" value="NA_DICARBOXYL_SYMP_1"/>
    <property type="match status" value="1"/>
</dbReference>
<dbReference type="InterPro" id="IPR036458">
    <property type="entry name" value="Na:dicarbo_symporter_sf"/>
</dbReference>